<evidence type="ECO:0000256" key="2">
    <source>
        <dbReference type="ARBA" id="ARBA00023125"/>
    </source>
</evidence>
<dbReference type="Proteomes" id="UP000005222">
    <property type="component" value="Chromosome I"/>
</dbReference>
<dbReference type="InterPro" id="IPR021858">
    <property type="entry name" value="Fun_TF"/>
</dbReference>
<keyword evidence="2" id="KW-0238">DNA-binding</keyword>
<keyword evidence="8" id="KW-1185">Reference proteome</keyword>
<evidence type="ECO:0000313" key="8">
    <source>
        <dbReference type="Proteomes" id="UP000005222"/>
    </source>
</evidence>
<evidence type="ECO:0000313" key="7">
    <source>
        <dbReference type="EMBL" id="CCE81563.1"/>
    </source>
</evidence>
<feature type="region of interest" description="Disordered" evidence="5">
    <location>
        <begin position="150"/>
        <end position="194"/>
    </location>
</feature>
<sequence>MHEEVEGKKRSKTFTGCFTCRSRKIRCDLTRPRCLKCDKAGLDCSGYDIKLRWSEPIQFKKNKDNITSNNVTFQKKGKLSSDEGEEAEYFQRRAIDFVRWEDQADFSPYTTYDQMDKHLNELQNTNDSQVLQEDKTKTLGPFGVFKNRISKKRPVQKSSSDKSGKRPKLDSTLVLESEPPPEKQTPTKKDFTPIISTEDITTHDQLWLSNELRDDALLTAAALNGDTHFLDFINNFSSRSDVDPGGGPLTSKNPPGQIGHNRNDFLNLVFHRQNNFGDTAGENNGMKHGNDEMSSVASNHSEGGVSPFLLTDVSNNVSIDPSNQHLYYSNFNNYYYNNPYKSNKNLEIQLHASKISNRAGEMNTDIVGGATTEMPTDVMCIVQNPLQPKIGFDITIPNSSIGMPNTALQVQPLTRYLLNYYNTHVADLMTVIPLTENPWKTVYFPRALMAIGELSALGKTSNAKNALLNALLAVSAFNLQSKFSKNSEPMKYYLNLGIRLRNQASLFVKNLLGSKHNSRSGIENCVMNEKYKDVLCAIMSMISVDLVWGTMQDTNFYIKWCGKVIEAKMANKKKLSSRARILHRIFSSLKLIQDSTCLDLESIKDDFELKDGNPSEMAKRLDKFVNNFPPSDGGQPSTKAASPTFVNKKLINTKKDDEHFATDALYGLPNSLITLFKETVQILRSKIYFRETNQTLPDHFDASVDDLETRLLAWKLDWKFSDSTSDGSAHPGLASDPTKISFISPMHEATYHHIMSFYHALCIYFKRLIKGAQPVDLQDKVASTLEHLNAIQKLISRDEASIIPLFWQGFIAGCEATSSELQMGFKKWGADIAQYLGSYWGARQIMLEVWRRKQMREPRDDWVSVIGDWEMNLMLN</sequence>
<evidence type="ECO:0000256" key="3">
    <source>
        <dbReference type="ARBA" id="ARBA00023163"/>
    </source>
</evidence>
<dbReference type="AlphaFoldDB" id="G8YEG4"/>
<dbReference type="STRING" id="559304.G8YEG4"/>
<evidence type="ECO:0000256" key="4">
    <source>
        <dbReference type="ARBA" id="ARBA00023242"/>
    </source>
</evidence>
<gene>
    <name evidence="7" type="primary">Piso0_002222</name>
    <name evidence="7" type="ORF">GNLVRS01_PISO0I05530g</name>
</gene>
<dbReference type="eggNOG" id="ENOG502QQBG">
    <property type="taxonomic scope" value="Eukaryota"/>
</dbReference>
<dbReference type="FunCoup" id="G8YEG4">
    <property type="interactions" value="458"/>
</dbReference>
<dbReference type="InParanoid" id="G8YEG4"/>
<dbReference type="SMART" id="SM00066">
    <property type="entry name" value="GAL4"/>
    <property type="match status" value="1"/>
</dbReference>
<feature type="compositionally biased region" description="Basic and acidic residues" evidence="5">
    <location>
        <begin position="159"/>
        <end position="169"/>
    </location>
</feature>
<name>G8YEG4_PICSO</name>
<evidence type="ECO:0000256" key="5">
    <source>
        <dbReference type="SAM" id="MobiDB-lite"/>
    </source>
</evidence>
<keyword evidence="1" id="KW-0805">Transcription regulation</keyword>
<reference evidence="7 8" key="1">
    <citation type="journal article" date="2012" name="G3 (Bethesda)">
        <title>Pichia sorbitophila, an interspecies yeast hybrid reveals early steps of genome resolution following polyploidization.</title>
        <authorList>
            <person name="Leh Louis V."/>
            <person name="Despons L."/>
            <person name="Friedrich A."/>
            <person name="Martin T."/>
            <person name="Durrens P."/>
            <person name="Casaregola S."/>
            <person name="Neuveglise C."/>
            <person name="Fairhead C."/>
            <person name="Marck C."/>
            <person name="Cruz J.A."/>
            <person name="Straub M.L."/>
            <person name="Kugler V."/>
            <person name="Sacerdot C."/>
            <person name="Uzunov Z."/>
            <person name="Thierry A."/>
            <person name="Weiss S."/>
            <person name="Bleykasten C."/>
            <person name="De Montigny J."/>
            <person name="Jacques N."/>
            <person name="Jung P."/>
            <person name="Lemaire M."/>
            <person name="Mallet S."/>
            <person name="Morel G."/>
            <person name="Richard G.F."/>
            <person name="Sarkar A."/>
            <person name="Savel G."/>
            <person name="Schacherer J."/>
            <person name="Seret M.L."/>
            <person name="Talla E."/>
            <person name="Samson G."/>
            <person name="Jubin C."/>
            <person name="Poulain J."/>
            <person name="Vacherie B."/>
            <person name="Barbe V."/>
            <person name="Pelletier E."/>
            <person name="Sherman D.J."/>
            <person name="Westhof E."/>
            <person name="Weissenbach J."/>
            <person name="Baret P.V."/>
            <person name="Wincker P."/>
            <person name="Gaillardin C."/>
            <person name="Dujon B."/>
            <person name="Souciet J.L."/>
        </authorList>
    </citation>
    <scope>NUCLEOTIDE SEQUENCE [LARGE SCALE GENOMIC DNA]</scope>
    <source>
        <strain evidence="8">ATCC MYA-4447 / BCRC 22081 / CBS 7064 / NBRC 10061 / NRRL Y-12695</strain>
    </source>
</reference>
<dbReference type="SUPFAM" id="SSF57701">
    <property type="entry name" value="Zn2/Cys6 DNA-binding domain"/>
    <property type="match status" value="1"/>
</dbReference>
<evidence type="ECO:0000256" key="1">
    <source>
        <dbReference type="ARBA" id="ARBA00023015"/>
    </source>
</evidence>
<dbReference type="HOGENOM" id="CLU_009030_1_0_1"/>
<dbReference type="OMA" id="ARQIMFE"/>
<dbReference type="PANTHER" id="PTHR31069">
    <property type="entry name" value="OLEATE-ACTIVATED TRANSCRIPTION FACTOR 1-RELATED"/>
    <property type="match status" value="1"/>
</dbReference>
<dbReference type="PANTHER" id="PTHR31069:SF32">
    <property type="entry name" value="ARGININE METABOLISM REGULATION PROTEIN II"/>
    <property type="match status" value="1"/>
</dbReference>
<organism evidence="7 8">
    <name type="scientific">Pichia sorbitophila (strain ATCC MYA-4447 / BCRC 22081 / CBS 7064 / NBRC 10061 / NRRL Y-12695)</name>
    <name type="common">Hybrid yeast</name>
    <dbReference type="NCBI Taxonomy" id="559304"/>
    <lineage>
        <taxon>Eukaryota</taxon>
        <taxon>Fungi</taxon>
        <taxon>Dikarya</taxon>
        <taxon>Ascomycota</taxon>
        <taxon>Saccharomycotina</taxon>
        <taxon>Pichiomycetes</taxon>
        <taxon>Debaryomycetaceae</taxon>
        <taxon>Millerozyma</taxon>
    </lineage>
</organism>
<dbReference type="GO" id="GO:0003677">
    <property type="term" value="F:DNA binding"/>
    <property type="evidence" value="ECO:0007669"/>
    <property type="project" value="UniProtKB-KW"/>
</dbReference>
<feature type="domain" description="Zn(2)-C6 fungal-type" evidence="6">
    <location>
        <begin position="16"/>
        <end position="45"/>
    </location>
</feature>
<protein>
    <submittedName>
        <fullName evidence="7">Piso0_002222 protein</fullName>
    </submittedName>
</protein>
<proteinExistence type="predicted"/>
<keyword evidence="4" id="KW-0539">Nucleus</keyword>
<dbReference type="GO" id="GO:0000981">
    <property type="term" value="F:DNA-binding transcription factor activity, RNA polymerase II-specific"/>
    <property type="evidence" value="ECO:0007669"/>
    <property type="project" value="InterPro"/>
</dbReference>
<dbReference type="EMBL" id="FO082051">
    <property type="protein sequence ID" value="CCE81563.1"/>
    <property type="molecule type" value="Genomic_DNA"/>
</dbReference>
<dbReference type="InterPro" id="IPR050675">
    <property type="entry name" value="OAF3"/>
</dbReference>
<accession>G8YEG4</accession>
<evidence type="ECO:0000259" key="6">
    <source>
        <dbReference type="PROSITE" id="PS50048"/>
    </source>
</evidence>
<dbReference type="PROSITE" id="PS50048">
    <property type="entry name" value="ZN2_CY6_FUNGAL_2"/>
    <property type="match status" value="1"/>
</dbReference>
<dbReference type="Gene3D" id="4.10.240.10">
    <property type="entry name" value="Zn(2)-C6 fungal-type DNA-binding domain"/>
    <property type="match status" value="1"/>
</dbReference>
<dbReference type="InterPro" id="IPR001138">
    <property type="entry name" value="Zn2Cys6_DnaBD"/>
</dbReference>
<dbReference type="InterPro" id="IPR036864">
    <property type="entry name" value="Zn2-C6_fun-type_DNA-bd_sf"/>
</dbReference>
<dbReference type="Pfam" id="PF11951">
    <property type="entry name" value="Fungal_trans_2"/>
    <property type="match status" value="1"/>
</dbReference>
<dbReference type="Pfam" id="PF00172">
    <property type="entry name" value="Zn_clus"/>
    <property type="match status" value="1"/>
</dbReference>
<dbReference type="PROSITE" id="PS00463">
    <property type="entry name" value="ZN2_CY6_FUNGAL_1"/>
    <property type="match status" value="1"/>
</dbReference>
<dbReference type="CDD" id="cd00067">
    <property type="entry name" value="GAL4"/>
    <property type="match status" value="1"/>
</dbReference>
<dbReference type="GO" id="GO:0008270">
    <property type="term" value="F:zinc ion binding"/>
    <property type="evidence" value="ECO:0007669"/>
    <property type="project" value="InterPro"/>
</dbReference>
<dbReference type="OrthoDB" id="3477330at2759"/>
<keyword evidence="3" id="KW-0804">Transcription</keyword>